<feature type="region of interest" description="Disordered" evidence="1">
    <location>
        <begin position="94"/>
        <end position="123"/>
    </location>
</feature>
<organism evidence="2 3">
    <name type="scientific">Rotaria sordida</name>
    <dbReference type="NCBI Taxonomy" id="392033"/>
    <lineage>
        <taxon>Eukaryota</taxon>
        <taxon>Metazoa</taxon>
        <taxon>Spiralia</taxon>
        <taxon>Gnathifera</taxon>
        <taxon>Rotifera</taxon>
        <taxon>Eurotatoria</taxon>
        <taxon>Bdelloidea</taxon>
        <taxon>Philodinida</taxon>
        <taxon>Philodinidae</taxon>
        <taxon>Rotaria</taxon>
    </lineage>
</organism>
<evidence type="ECO:0000313" key="3">
    <source>
        <dbReference type="Proteomes" id="UP000663864"/>
    </source>
</evidence>
<feature type="compositionally biased region" description="Polar residues" evidence="1">
    <location>
        <begin position="109"/>
        <end position="123"/>
    </location>
</feature>
<gene>
    <name evidence="2" type="ORF">ZHD862_LOCUS9578</name>
</gene>
<protein>
    <submittedName>
        <fullName evidence="2">Uncharacterized protein</fullName>
    </submittedName>
</protein>
<sequence>MSKSNSNKKDHETWRLNAETKLSTSLWAQVIKKLGIDNTEQRRNSLYNIWHLKRHKIVQLVEIELKRKNRNIIDGDDGDISRIEEVSVREDNNAHLLPDPSLPLPEPPNTRTKQPGTINGNNTERSIVSETSFILTPSEWKAAFSCVQKKLNDGWTKIFYDKIIPCGITCSCTGKYCTRSYLIKLTDQADFNTSPILHVQISGTERHDAKIETMSRQLCGEERYRVGERANEIGPLAVFRERVEAADENLLAEGNYTGCETIEVLKKTVADYHSTGGVLKHMSGQDQTLLYAIIFKDGTDSINTIPLAHTFLSNHTAPNIDEESVTLLFDHKKTLKEAKKENDKLRVVDEYFRSSTAIIHQSPFNVEAIQRYPHLKTLINNKLKYDKIVNPLFSPLLIRIFYRWWAYLPLWTDLLWNFEQRYSNSLQTNASVIYNPIRHSNALVENYFRTLKSSMLKNKVATQPQKIIEELYRSVQIQLKAIKYEVTQSSKGIGIFLNVEYMLTTAQPSYHPEVLIDGHLMRWPRFGIKEAIFRGRSYTLTNTCPIDSALFALYFYI</sequence>
<dbReference type="AlphaFoldDB" id="A0A814CPJ1"/>
<comment type="caution">
    <text evidence="2">The sequence shown here is derived from an EMBL/GenBank/DDBJ whole genome shotgun (WGS) entry which is preliminary data.</text>
</comment>
<evidence type="ECO:0000313" key="2">
    <source>
        <dbReference type="EMBL" id="CAF0943047.1"/>
    </source>
</evidence>
<reference evidence="2" key="1">
    <citation type="submission" date="2021-02" db="EMBL/GenBank/DDBJ databases">
        <authorList>
            <person name="Nowell W R."/>
        </authorList>
    </citation>
    <scope>NUCLEOTIDE SEQUENCE</scope>
</reference>
<dbReference type="EMBL" id="CAJNOT010000330">
    <property type="protein sequence ID" value="CAF0943047.1"/>
    <property type="molecule type" value="Genomic_DNA"/>
</dbReference>
<name>A0A814CPJ1_9BILA</name>
<dbReference type="Proteomes" id="UP000663864">
    <property type="component" value="Unassembled WGS sequence"/>
</dbReference>
<evidence type="ECO:0000256" key="1">
    <source>
        <dbReference type="SAM" id="MobiDB-lite"/>
    </source>
</evidence>
<proteinExistence type="predicted"/>
<accession>A0A814CPJ1</accession>